<accession>A0A518AM30</accession>
<name>A0A518AM30_9BACT</name>
<dbReference type="Proteomes" id="UP000315750">
    <property type="component" value="Chromosome"/>
</dbReference>
<evidence type="ECO:0000313" key="3">
    <source>
        <dbReference type="Proteomes" id="UP000315750"/>
    </source>
</evidence>
<keyword evidence="3" id="KW-1185">Reference proteome</keyword>
<dbReference type="EMBL" id="CP036278">
    <property type="protein sequence ID" value="QDU55781.1"/>
    <property type="molecule type" value="Genomic_DNA"/>
</dbReference>
<reference evidence="2 3" key="1">
    <citation type="submission" date="2019-02" db="EMBL/GenBank/DDBJ databases">
        <title>Deep-cultivation of Planctomycetes and their phenomic and genomic characterization uncovers novel biology.</title>
        <authorList>
            <person name="Wiegand S."/>
            <person name="Jogler M."/>
            <person name="Boedeker C."/>
            <person name="Pinto D."/>
            <person name="Vollmers J."/>
            <person name="Rivas-Marin E."/>
            <person name="Kohn T."/>
            <person name="Peeters S.H."/>
            <person name="Heuer A."/>
            <person name="Rast P."/>
            <person name="Oberbeckmann S."/>
            <person name="Bunk B."/>
            <person name="Jeske O."/>
            <person name="Meyerdierks A."/>
            <person name="Storesund J.E."/>
            <person name="Kallscheuer N."/>
            <person name="Luecker S."/>
            <person name="Lage O.M."/>
            <person name="Pohl T."/>
            <person name="Merkel B.J."/>
            <person name="Hornburger P."/>
            <person name="Mueller R.-W."/>
            <person name="Bruemmer F."/>
            <person name="Labrenz M."/>
            <person name="Spormann A.M."/>
            <person name="Op den Camp H."/>
            <person name="Overmann J."/>
            <person name="Amann R."/>
            <person name="Jetten M.S.M."/>
            <person name="Mascher T."/>
            <person name="Medema M.H."/>
            <person name="Devos D.P."/>
            <person name="Kaster A.-K."/>
            <person name="Ovreas L."/>
            <person name="Rohde M."/>
            <person name="Galperin M.Y."/>
            <person name="Jogler C."/>
        </authorList>
    </citation>
    <scope>NUCLEOTIDE SEQUENCE [LARGE SCALE GENOMIC DNA]</scope>
    <source>
        <strain evidence="2 3">Pan181</strain>
    </source>
</reference>
<feature type="coiled-coil region" evidence="1">
    <location>
        <begin position="245"/>
        <end position="307"/>
    </location>
</feature>
<organism evidence="2 3">
    <name type="scientific">Aeoliella mucimassa</name>
    <dbReference type="NCBI Taxonomy" id="2527972"/>
    <lineage>
        <taxon>Bacteria</taxon>
        <taxon>Pseudomonadati</taxon>
        <taxon>Planctomycetota</taxon>
        <taxon>Planctomycetia</taxon>
        <taxon>Pirellulales</taxon>
        <taxon>Lacipirellulaceae</taxon>
        <taxon>Aeoliella</taxon>
    </lineage>
</organism>
<proteinExistence type="predicted"/>
<keyword evidence="1" id="KW-0175">Coiled coil</keyword>
<dbReference type="AlphaFoldDB" id="A0A518AM30"/>
<sequence>MADVIRNVIVKVKLEQIKADLQAPDMGPVKREIESVKNEVKQATESTKALSKEISSASSESQGSLLTLREESNRLGEGLSKLASAGGLYAVAMDDALPPSIRLFSTLRGGVEQISGMTTLFQQAGGVLAGPWGIAIAGATTAVSIAATTWHSWQQEITDATKDLRLQNDELDKFFEYREILQSERNANRGITRERLSLAQERGDSGEVSKIRAELLSELEAEIQKTVSTQKTIGAARDRGDIGELTGAERYLENFQRRKDILQEQIGIRRDEFRVDQKAIDEQQAVVEAQQAQIVGLQERLKKEKANLLYGSDTDYNTQVDIVKSLETRIQELDPEGTRQKLEELRQREAELQDSQNRTLDLLLDRLETVNSRIVTQQQRILKLEGKSEDVENAALSNQFTRGGSIF</sequence>
<evidence type="ECO:0000256" key="1">
    <source>
        <dbReference type="SAM" id="Coils"/>
    </source>
</evidence>
<protein>
    <submittedName>
        <fullName evidence="2">Uncharacterized protein</fullName>
    </submittedName>
</protein>
<evidence type="ECO:0000313" key="2">
    <source>
        <dbReference type="EMBL" id="QDU55781.1"/>
    </source>
</evidence>
<dbReference type="KEGG" id="amuc:Pan181_19770"/>
<dbReference type="RefSeq" id="WP_145246592.1">
    <property type="nucleotide sequence ID" value="NZ_CP036278.1"/>
</dbReference>
<gene>
    <name evidence="2" type="ORF">Pan181_19770</name>
</gene>